<feature type="transmembrane region" description="Helical" evidence="1">
    <location>
        <begin position="572"/>
        <end position="596"/>
    </location>
</feature>
<gene>
    <name evidence="3" type="primary">jg9639</name>
    <name evidence="3" type="ORF">PAEG_LOCUS17386</name>
</gene>
<dbReference type="EMBL" id="CAKXAJ010025557">
    <property type="protein sequence ID" value="CAH2240902.1"/>
    <property type="molecule type" value="Genomic_DNA"/>
</dbReference>
<feature type="transmembrane region" description="Helical" evidence="1">
    <location>
        <begin position="437"/>
        <end position="456"/>
    </location>
</feature>
<accession>A0A8S4RUC9</accession>
<reference evidence="3" key="1">
    <citation type="submission" date="2022-03" db="EMBL/GenBank/DDBJ databases">
        <authorList>
            <person name="Lindestad O."/>
        </authorList>
    </citation>
    <scope>NUCLEOTIDE SEQUENCE</scope>
</reference>
<feature type="transmembrane region" description="Helical" evidence="1">
    <location>
        <begin position="501"/>
        <end position="523"/>
    </location>
</feature>
<feature type="transmembrane region" description="Helical" evidence="1">
    <location>
        <begin position="249"/>
        <end position="268"/>
    </location>
</feature>
<dbReference type="InterPro" id="IPR002656">
    <property type="entry name" value="Acyl_transf_3_dom"/>
</dbReference>
<evidence type="ECO:0000256" key="1">
    <source>
        <dbReference type="SAM" id="Phobius"/>
    </source>
</evidence>
<organism evidence="3 4">
    <name type="scientific">Pararge aegeria aegeria</name>
    <dbReference type="NCBI Taxonomy" id="348720"/>
    <lineage>
        <taxon>Eukaryota</taxon>
        <taxon>Metazoa</taxon>
        <taxon>Ecdysozoa</taxon>
        <taxon>Arthropoda</taxon>
        <taxon>Hexapoda</taxon>
        <taxon>Insecta</taxon>
        <taxon>Pterygota</taxon>
        <taxon>Neoptera</taxon>
        <taxon>Endopterygota</taxon>
        <taxon>Lepidoptera</taxon>
        <taxon>Glossata</taxon>
        <taxon>Ditrysia</taxon>
        <taxon>Papilionoidea</taxon>
        <taxon>Nymphalidae</taxon>
        <taxon>Satyrinae</taxon>
        <taxon>Satyrini</taxon>
        <taxon>Parargina</taxon>
        <taxon>Pararge</taxon>
    </lineage>
</organism>
<feature type="transmembrane region" description="Helical" evidence="1">
    <location>
        <begin position="356"/>
        <end position="376"/>
    </location>
</feature>
<evidence type="ECO:0000259" key="2">
    <source>
        <dbReference type="Pfam" id="PF01757"/>
    </source>
</evidence>
<evidence type="ECO:0000313" key="3">
    <source>
        <dbReference type="EMBL" id="CAH2240902.1"/>
    </source>
</evidence>
<dbReference type="AlphaFoldDB" id="A0A8S4RUC9"/>
<proteinExistence type="predicted"/>
<dbReference type="PANTHER" id="PTHR11161">
    <property type="entry name" value="O-ACYLTRANSFERASE"/>
    <property type="match status" value="1"/>
</dbReference>
<keyword evidence="1" id="KW-0472">Membrane</keyword>
<feature type="transmembrane region" description="Helical" evidence="1">
    <location>
        <begin position="383"/>
        <end position="402"/>
    </location>
</feature>
<dbReference type="Proteomes" id="UP000838756">
    <property type="component" value="Unassembled WGS sequence"/>
</dbReference>
<comment type="caution">
    <text evidence="3">The sequence shown here is derived from an EMBL/GenBank/DDBJ whole genome shotgun (WGS) entry which is preliminary data.</text>
</comment>
<dbReference type="Pfam" id="PF01757">
    <property type="entry name" value="Acyl_transf_3"/>
    <property type="match status" value="1"/>
</dbReference>
<feature type="transmembrane region" description="Helical" evidence="1">
    <location>
        <begin position="289"/>
        <end position="310"/>
    </location>
</feature>
<evidence type="ECO:0000313" key="4">
    <source>
        <dbReference type="Proteomes" id="UP000838756"/>
    </source>
</evidence>
<sequence>MRRAAFIPVMEGRESEYRRMPALFAMDDYDECMLQPEGTYCVADYDLGARGPSDLMRFIREYSDYKIKHFNHTQIHRATCVTNTCKDYFDTLNTTTAIEKVLGECINESIWRSYKLEASLSQLQYCKRANERTILDTSDFIVAAVYVILIMMNVIGSFYDIILCEKDSKAGNQYLLAFSIRRNWSKLMAPGGSGPDSRMERLKIFNGLRALTICCVIFSHCALLLSYAYIANPLYIEKAYDDLSRQILLNGNLVTHTFFIMSSFLLAYNLQIQSEKTPITWKQIPKGILLRWIRLTPPYALILATISTLMRHIGSGPLWDLVVVSESNYCRQYWWANIFYFNNYIYKDNVCFPQGWYLAADTQLFCVGLIFMVLVQKPQHRKVALVLLFLASLFINAAHTYFQDLDATVIQSPETYRSLYVHLETYRLVYIRGHTNLSTYTLGLAGGLLCYQWQTTEKDFTKYKKYRWIVWLLFPIDVAVILSGGIFYIDGVAPTMLLRVLYATFCKPFFQLLVLLFIISNIFKIETVYRGIIEWRGFTWAGRVSYSAFLLHSLFQRGVSGILTAPLYMSDYFVGIVLFASVFLSFALGAVLWLLVEAPIGGLTRAFLSPRPTK</sequence>
<protein>
    <submittedName>
        <fullName evidence="3">Jg9639 protein</fullName>
    </submittedName>
</protein>
<dbReference type="OrthoDB" id="10265389at2759"/>
<feature type="transmembrane region" description="Helical" evidence="1">
    <location>
        <begin position="208"/>
        <end position="229"/>
    </location>
</feature>
<name>A0A8S4RUC9_9NEOP</name>
<feature type="transmembrane region" description="Helical" evidence="1">
    <location>
        <begin position="140"/>
        <end position="159"/>
    </location>
</feature>
<feature type="transmembrane region" description="Helical" evidence="1">
    <location>
        <begin position="468"/>
        <end position="489"/>
    </location>
</feature>
<feature type="domain" description="Acyltransferase 3" evidence="2">
    <location>
        <begin position="205"/>
        <end position="588"/>
    </location>
</feature>
<dbReference type="GO" id="GO:0016747">
    <property type="term" value="F:acyltransferase activity, transferring groups other than amino-acyl groups"/>
    <property type="evidence" value="ECO:0007669"/>
    <property type="project" value="InterPro"/>
</dbReference>
<keyword evidence="4" id="KW-1185">Reference proteome</keyword>
<keyword evidence="1" id="KW-1133">Transmembrane helix</keyword>
<dbReference type="PANTHER" id="PTHR11161:SF22">
    <property type="entry name" value="ACYLTRANSFERASE 3 DOMAIN-CONTAINING PROTEIN-RELATED"/>
    <property type="match status" value="1"/>
</dbReference>
<keyword evidence="1" id="KW-0812">Transmembrane</keyword>
<dbReference type="InterPro" id="IPR052728">
    <property type="entry name" value="O2_lipid_transport_reg"/>
</dbReference>